<comment type="caution">
    <text evidence="2">The sequence shown here is derived from an EMBL/GenBank/DDBJ whole genome shotgun (WGS) entry which is preliminary data.</text>
</comment>
<feature type="region of interest" description="Disordered" evidence="1">
    <location>
        <begin position="56"/>
        <end position="78"/>
    </location>
</feature>
<proteinExistence type="predicted"/>
<organism evidence="2 3">
    <name type="scientific">Camellia sinensis</name>
    <name type="common">Tea plant</name>
    <name type="synonym">Thea sinensis</name>
    <dbReference type="NCBI Taxonomy" id="4442"/>
    <lineage>
        <taxon>Eukaryota</taxon>
        <taxon>Viridiplantae</taxon>
        <taxon>Streptophyta</taxon>
        <taxon>Embryophyta</taxon>
        <taxon>Tracheophyta</taxon>
        <taxon>Spermatophyta</taxon>
        <taxon>Magnoliopsida</taxon>
        <taxon>eudicotyledons</taxon>
        <taxon>Gunneridae</taxon>
        <taxon>Pentapetalae</taxon>
        <taxon>asterids</taxon>
        <taxon>Ericales</taxon>
        <taxon>Theaceae</taxon>
        <taxon>Camellia</taxon>
    </lineage>
</organism>
<keyword evidence="3" id="KW-1185">Reference proteome</keyword>
<gene>
    <name evidence="2" type="ORF">HYC85_008323</name>
</gene>
<reference evidence="2 3" key="2">
    <citation type="submission" date="2020-07" db="EMBL/GenBank/DDBJ databases">
        <title>Genome assembly of wild tea tree DASZ reveals pedigree and selection history of tea varieties.</title>
        <authorList>
            <person name="Zhang W."/>
        </authorList>
    </citation>
    <scope>NUCLEOTIDE SEQUENCE [LARGE SCALE GENOMIC DNA]</scope>
    <source>
        <strain evidence="3">cv. G240</strain>
        <tissue evidence="2">Leaf</tissue>
    </source>
</reference>
<evidence type="ECO:0000313" key="3">
    <source>
        <dbReference type="Proteomes" id="UP000593564"/>
    </source>
</evidence>
<dbReference type="AlphaFoldDB" id="A0A7J7HSW4"/>
<protein>
    <submittedName>
        <fullName evidence="2">Uncharacterized protein</fullName>
    </submittedName>
</protein>
<dbReference type="EMBL" id="JACBKZ010000003">
    <property type="protein sequence ID" value="KAF5955467.1"/>
    <property type="molecule type" value="Genomic_DNA"/>
</dbReference>
<name>A0A7J7HSW4_CAMSI</name>
<dbReference type="Proteomes" id="UP000593564">
    <property type="component" value="Unassembled WGS sequence"/>
</dbReference>
<reference evidence="3" key="1">
    <citation type="journal article" date="2020" name="Nat. Commun.">
        <title>Genome assembly of wild tea tree DASZ reveals pedigree and selection history of tea varieties.</title>
        <authorList>
            <person name="Zhang W."/>
            <person name="Zhang Y."/>
            <person name="Qiu H."/>
            <person name="Guo Y."/>
            <person name="Wan H."/>
            <person name="Zhang X."/>
            <person name="Scossa F."/>
            <person name="Alseekh S."/>
            <person name="Zhang Q."/>
            <person name="Wang P."/>
            <person name="Xu L."/>
            <person name="Schmidt M.H."/>
            <person name="Jia X."/>
            <person name="Li D."/>
            <person name="Zhu A."/>
            <person name="Guo F."/>
            <person name="Chen W."/>
            <person name="Ni D."/>
            <person name="Usadel B."/>
            <person name="Fernie A.R."/>
            <person name="Wen W."/>
        </authorList>
    </citation>
    <scope>NUCLEOTIDE SEQUENCE [LARGE SCALE GENOMIC DNA]</scope>
    <source>
        <strain evidence="3">cv. G240</strain>
    </source>
</reference>
<evidence type="ECO:0000256" key="1">
    <source>
        <dbReference type="SAM" id="MobiDB-lite"/>
    </source>
</evidence>
<sequence length="78" mass="8956">MHHHHSSLPIDHRSQIHQIAAAATSNFIFVNPNRRLNPHIYVHTYLEREMGSELISGVTRPNPRPIRTRRSCTSHGSL</sequence>
<evidence type="ECO:0000313" key="2">
    <source>
        <dbReference type="EMBL" id="KAF5955467.1"/>
    </source>
</evidence>
<accession>A0A7J7HSW4</accession>